<dbReference type="SUPFAM" id="SSF52980">
    <property type="entry name" value="Restriction endonuclease-like"/>
    <property type="match status" value="1"/>
</dbReference>
<dbReference type="InterPro" id="IPR027417">
    <property type="entry name" value="P-loop_NTPase"/>
</dbReference>
<name>A0A939MKF6_9BRAD</name>
<keyword evidence="3" id="KW-0614">Plasmid</keyword>
<dbReference type="PANTHER" id="PTHR30015:SF7">
    <property type="entry name" value="TYPE IV METHYL-DIRECTED RESTRICTION ENZYME ECOKMRR"/>
    <property type="match status" value="1"/>
</dbReference>
<geneLocation type="plasmid" evidence="3 4">
    <name>pBb144S4a</name>
</geneLocation>
<keyword evidence="2" id="KW-0255">Endonuclease</keyword>
<dbReference type="InterPro" id="IPR052906">
    <property type="entry name" value="Type_IV_Methyl-Rstrct_Enzyme"/>
</dbReference>
<dbReference type="GO" id="GO:0003677">
    <property type="term" value="F:DNA binding"/>
    <property type="evidence" value="ECO:0007669"/>
    <property type="project" value="InterPro"/>
</dbReference>
<dbReference type="Gene3D" id="3.40.50.300">
    <property type="entry name" value="P-loop containing nucleotide triphosphate hydrolases"/>
    <property type="match status" value="1"/>
</dbReference>
<evidence type="ECO:0000313" key="3">
    <source>
        <dbReference type="EMBL" id="UEM18060.1"/>
    </source>
</evidence>
<dbReference type="PANTHER" id="PTHR30015">
    <property type="entry name" value="MRR RESTRICTION SYSTEM PROTEIN"/>
    <property type="match status" value="1"/>
</dbReference>
<dbReference type="SUPFAM" id="SSF52540">
    <property type="entry name" value="P-loop containing nucleoside triphosphate hydrolases"/>
    <property type="match status" value="1"/>
</dbReference>
<dbReference type="EMBL" id="JAGEMI010000004">
    <property type="protein sequence ID" value="MBO1869330.1"/>
    <property type="molecule type" value="Genomic_DNA"/>
</dbReference>
<dbReference type="InterPro" id="IPR007560">
    <property type="entry name" value="Restrct_endonuc_IV_Mrr"/>
</dbReference>
<dbReference type="RefSeq" id="WP_208089795.1">
    <property type="nucleotide sequence ID" value="NZ_CP086137.1"/>
</dbReference>
<proteinExistence type="predicted"/>
<reference evidence="2" key="1">
    <citation type="submission" date="2021-03" db="EMBL/GenBank/DDBJ databases">
        <title>Whole Genome Sequence of Bradyrhizobium sp. Strain 144S4.</title>
        <authorList>
            <person name="Bromfield E.S.P."/>
            <person name="Cloutier S."/>
        </authorList>
    </citation>
    <scope>NUCLEOTIDE SEQUENCE [LARGE SCALE GENOMIC DNA]</scope>
    <source>
        <strain evidence="2">144S4</strain>
    </source>
</reference>
<evidence type="ECO:0000313" key="2">
    <source>
        <dbReference type="EMBL" id="MBO1869330.1"/>
    </source>
</evidence>
<dbReference type="Proteomes" id="UP000664702">
    <property type="component" value="Plasmid pBb144S4a"/>
</dbReference>
<dbReference type="KEGG" id="bban:J4G43_052325"/>
<keyword evidence="3" id="KW-0378">Hydrolase</keyword>
<sequence>MSPVGAMYVGRSKEFEKLKSLLTGEFPRSVVVTGLGGIGKTSFVQMFAHAAADLFPDGVEFLSAPLHEARAAQPIGLPAPIVARFLLVVDDLDRVSWEAQSQLMKQLDEAHFRYPNLRSIVISRVQLARMSSEQIVLGGLDEREFYLLANNVAEEMGASLQLQDLQRLREISQGHPAIVSLALQELRSGRSDAIGEILRHLRGFRANGLVGPDGRPLKGDSERQVIVEVSTANDEILKLLRAEPELVRSLPPRKFEELVGEILAKMGYEITLTPEKRGGGFDIYAARKEGLGQFLYLVECKRYAPTHKVGVEIVRSLHGVLQAERATAGAIVTTSFFTSGAREYQQRIEHQMQLHDYITLQTWIKGFPLTRS</sequence>
<dbReference type="Pfam" id="PF04471">
    <property type="entry name" value="Mrr_cat"/>
    <property type="match status" value="1"/>
</dbReference>
<feature type="domain" description="Restriction endonuclease type IV Mrr" evidence="1">
    <location>
        <begin position="248"/>
        <end position="364"/>
    </location>
</feature>
<dbReference type="EMBL" id="CP086137">
    <property type="protein sequence ID" value="UEM18060.1"/>
    <property type="molecule type" value="Genomic_DNA"/>
</dbReference>
<reference evidence="3 4" key="2">
    <citation type="journal article" date="2022" name="Int. J. Syst. Evol. Microbiol.">
        <title>Strains of Bradyrhizobium barranii sp. nov. associated with legumes native to Canada are symbionts of soybeans and belong to different subspecies (subsp. barranii subsp. nov. and subsp. apii subsp. nov.) and symbiovars (sv. glycinearum and sv. septentrionale).</title>
        <authorList>
            <person name="Bromfield E.S.P."/>
            <person name="Cloutier S."/>
            <person name="Wasai-Hara S."/>
            <person name="Minamisawa K."/>
        </authorList>
    </citation>
    <scope>NUCLEOTIDE SEQUENCE [LARGE SCALE GENOMIC DNA]</scope>
    <source>
        <strain evidence="3 4">144S4</strain>
        <plasmid evidence="4">pBb144S4a</plasmid>
    </source>
</reference>
<dbReference type="InterPro" id="IPR011335">
    <property type="entry name" value="Restrct_endonuc-II-like"/>
</dbReference>
<evidence type="ECO:0000313" key="4">
    <source>
        <dbReference type="Proteomes" id="UP000664702"/>
    </source>
</evidence>
<organism evidence="2">
    <name type="scientific">Bradyrhizobium barranii subsp. barranii</name>
    <dbReference type="NCBI Taxonomy" id="2823807"/>
    <lineage>
        <taxon>Bacteria</taxon>
        <taxon>Pseudomonadati</taxon>
        <taxon>Pseudomonadota</taxon>
        <taxon>Alphaproteobacteria</taxon>
        <taxon>Hyphomicrobiales</taxon>
        <taxon>Nitrobacteraceae</taxon>
        <taxon>Bradyrhizobium</taxon>
        <taxon>Bradyrhizobium barranii</taxon>
    </lineage>
</organism>
<accession>A0A939MKF6</accession>
<dbReference type="InterPro" id="IPR011856">
    <property type="entry name" value="tRNA_endonuc-like_dom_sf"/>
</dbReference>
<keyword evidence="2" id="KW-0540">Nuclease</keyword>
<dbReference type="GO" id="GO:0009307">
    <property type="term" value="P:DNA restriction-modification system"/>
    <property type="evidence" value="ECO:0007669"/>
    <property type="project" value="InterPro"/>
</dbReference>
<dbReference type="Gene3D" id="3.40.1350.10">
    <property type="match status" value="1"/>
</dbReference>
<dbReference type="EC" id="3.1.21.-" evidence="3"/>
<protein>
    <submittedName>
        <fullName evidence="2">Restriction endonuclease</fullName>
        <ecNumber evidence="3">3.1.21.-</ecNumber>
    </submittedName>
</protein>
<evidence type="ECO:0000259" key="1">
    <source>
        <dbReference type="Pfam" id="PF04471"/>
    </source>
</evidence>
<dbReference type="AlphaFoldDB" id="A0A939MKF6"/>
<gene>
    <name evidence="3" type="ORF">J4G43_052325</name>
    <name evidence="2" type="ORF">J4G43_54185</name>
</gene>
<dbReference type="GO" id="GO:0015666">
    <property type="term" value="F:restriction endodeoxyribonuclease activity"/>
    <property type="evidence" value="ECO:0007669"/>
    <property type="project" value="TreeGrafter"/>
</dbReference>